<feature type="transmembrane region" description="Helical" evidence="1">
    <location>
        <begin position="65"/>
        <end position="87"/>
    </location>
</feature>
<accession>A0A5K3FNA4</accession>
<keyword evidence="1" id="KW-0472">Membrane</keyword>
<proteinExistence type="predicted"/>
<protein>
    <submittedName>
        <fullName evidence="2">Uncharacterized protein</fullName>
    </submittedName>
</protein>
<name>A0A5K3FNA4_MESCO</name>
<dbReference type="AlphaFoldDB" id="A0A5K3FNA4"/>
<keyword evidence="1" id="KW-0812">Transmembrane</keyword>
<evidence type="ECO:0000256" key="1">
    <source>
        <dbReference type="SAM" id="Phobius"/>
    </source>
</evidence>
<evidence type="ECO:0000313" key="2">
    <source>
        <dbReference type="WBParaSite" id="MCU_009182-RA"/>
    </source>
</evidence>
<dbReference type="WBParaSite" id="MCU_009182-RA">
    <property type="protein sequence ID" value="MCU_009182-RA"/>
    <property type="gene ID" value="MCU_009182"/>
</dbReference>
<sequence length="106" mass="12173">MDSSRRKYIEHHTYRFWNPIIASGNGRHVRKCLHFQRSLIPVLQRFQNGFVCGEIPRNSQLSLSLLSPGGSFFFTSAYFLTAVIASIKNHFCMIPRSFSAPIHTTK</sequence>
<keyword evidence="1" id="KW-1133">Transmembrane helix</keyword>
<reference evidence="2" key="1">
    <citation type="submission" date="2019-11" db="UniProtKB">
        <authorList>
            <consortium name="WormBaseParasite"/>
        </authorList>
    </citation>
    <scope>IDENTIFICATION</scope>
</reference>
<organism evidence="2">
    <name type="scientific">Mesocestoides corti</name>
    <name type="common">Flatworm</name>
    <dbReference type="NCBI Taxonomy" id="53468"/>
    <lineage>
        <taxon>Eukaryota</taxon>
        <taxon>Metazoa</taxon>
        <taxon>Spiralia</taxon>
        <taxon>Lophotrochozoa</taxon>
        <taxon>Platyhelminthes</taxon>
        <taxon>Cestoda</taxon>
        <taxon>Eucestoda</taxon>
        <taxon>Cyclophyllidea</taxon>
        <taxon>Mesocestoididae</taxon>
        <taxon>Mesocestoides</taxon>
    </lineage>
</organism>